<evidence type="ECO:0000256" key="8">
    <source>
        <dbReference type="ARBA" id="ARBA00023136"/>
    </source>
</evidence>
<evidence type="ECO:0000313" key="11">
    <source>
        <dbReference type="Proteomes" id="UP000178606"/>
    </source>
</evidence>
<keyword evidence="8" id="KW-0472">Membrane</keyword>
<dbReference type="PANTHER" id="PTHR42711:SF5">
    <property type="entry name" value="ABC TRANSPORTER ATP-BINDING PROTEIN NATA"/>
    <property type="match status" value="1"/>
</dbReference>
<evidence type="ECO:0000259" key="9">
    <source>
        <dbReference type="PROSITE" id="PS50893"/>
    </source>
</evidence>
<dbReference type="InterPro" id="IPR003593">
    <property type="entry name" value="AAA+_ATPase"/>
</dbReference>
<sequence>MIAETRSREAAGPGADGDADSAVIRVDSLSKTFGSFVAVDGISFQVHRGEVFGILGPNGAGKTTTLEIIETLQKPTSGHVEVDGIDVTRDAWSVKQRIGVQLQSASFYPELTLVQLLKLFAAIYNVHIDPMAELRRFQLEDKAGAFYEKLSGGQKQRFALATTLLHRPAVIFLDEPTTGLDPQARLNLWDLIREIKADGITVVLTTHYMDEAEQLCDRVAIMDHGHIIKLGTPHALIEELLQTGFQKPVVRQEATLEDVFLRLTGRTLRDE</sequence>
<keyword evidence="6 10" id="KW-0067">ATP-binding</keyword>
<evidence type="ECO:0000256" key="3">
    <source>
        <dbReference type="ARBA" id="ARBA00022448"/>
    </source>
</evidence>
<dbReference type="Gene3D" id="3.40.50.300">
    <property type="entry name" value="P-loop containing nucleotide triphosphate hydrolases"/>
    <property type="match status" value="1"/>
</dbReference>
<gene>
    <name evidence="10" type="ORF">A3F84_11600</name>
</gene>
<keyword evidence="3" id="KW-0813">Transport</keyword>
<evidence type="ECO:0000256" key="1">
    <source>
        <dbReference type="ARBA" id="ARBA00004236"/>
    </source>
</evidence>
<evidence type="ECO:0000256" key="4">
    <source>
        <dbReference type="ARBA" id="ARBA00022475"/>
    </source>
</evidence>
<organism evidence="10 11">
    <name type="scientific">Handelsmanbacteria sp. (strain RIFCSPLOWO2_12_FULL_64_10)</name>
    <dbReference type="NCBI Taxonomy" id="1817868"/>
    <lineage>
        <taxon>Bacteria</taxon>
        <taxon>Candidatus Handelsmaniibacteriota</taxon>
    </lineage>
</organism>
<dbReference type="InterPro" id="IPR050763">
    <property type="entry name" value="ABC_transporter_ATP-binding"/>
</dbReference>
<dbReference type="GO" id="GO:0005524">
    <property type="term" value="F:ATP binding"/>
    <property type="evidence" value="ECO:0007669"/>
    <property type="project" value="UniProtKB-KW"/>
</dbReference>
<feature type="domain" description="ABC transporter" evidence="9">
    <location>
        <begin position="24"/>
        <end position="249"/>
    </location>
</feature>
<evidence type="ECO:0000256" key="2">
    <source>
        <dbReference type="ARBA" id="ARBA00005417"/>
    </source>
</evidence>
<dbReference type="GO" id="GO:0016887">
    <property type="term" value="F:ATP hydrolysis activity"/>
    <property type="evidence" value="ECO:0007669"/>
    <property type="project" value="InterPro"/>
</dbReference>
<dbReference type="GO" id="GO:0005886">
    <property type="term" value="C:plasma membrane"/>
    <property type="evidence" value="ECO:0007669"/>
    <property type="project" value="UniProtKB-SubCell"/>
</dbReference>
<proteinExistence type="inferred from homology"/>
<comment type="similarity">
    <text evidence="2">Belongs to the ABC transporter superfamily.</text>
</comment>
<dbReference type="InterPro" id="IPR017871">
    <property type="entry name" value="ABC_transporter-like_CS"/>
</dbReference>
<evidence type="ECO:0000256" key="5">
    <source>
        <dbReference type="ARBA" id="ARBA00022741"/>
    </source>
</evidence>
<reference evidence="10 11" key="1">
    <citation type="journal article" date="2016" name="Nat. Commun.">
        <title>Thousands of microbial genomes shed light on interconnected biogeochemical processes in an aquifer system.</title>
        <authorList>
            <person name="Anantharaman K."/>
            <person name="Brown C.T."/>
            <person name="Hug L.A."/>
            <person name="Sharon I."/>
            <person name="Castelle C.J."/>
            <person name="Probst A.J."/>
            <person name="Thomas B.C."/>
            <person name="Singh A."/>
            <person name="Wilkins M.J."/>
            <person name="Karaoz U."/>
            <person name="Brodie E.L."/>
            <person name="Williams K.H."/>
            <person name="Hubbard S.S."/>
            <person name="Banfield J.F."/>
        </authorList>
    </citation>
    <scope>NUCLEOTIDE SEQUENCE [LARGE SCALE GENOMIC DNA]</scope>
    <source>
        <strain evidence="11">RIFCSPLOWO2_12_FULL_64_10</strain>
    </source>
</reference>
<evidence type="ECO:0000313" key="10">
    <source>
        <dbReference type="EMBL" id="OGG45958.1"/>
    </source>
</evidence>
<keyword evidence="7" id="KW-1278">Translocase</keyword>
<dbReference type="InterPro" id="IPR003439">
    <property type="entry name" value="ABC_transporter-like_ATP-bd"/>
</dbReference>
<comment type="caution">
    <text evidence="10">The sequence shown here is derived from an EMBL/GenBank/DDBJ whole genome shotgun (WGS) entry which is preliminary data.</text>
</comment>
<dbReference type="PROSITE" id="PS50893">
    <property type="entry name" value="ABC_TRANSPORTER_2"/>
    <property type="match status" value="1"/>
</dbReference>
<protein>
    <submittedName>
        <fullName evidence="10">ABC transporter ATP-binding protein</fullName>
    </submittedName>
</protein>
<dbReference type="CDD" id="cd03230">
    <property type="entry name" value="ABC_DR_subfamily_A"/>
    <property type="match status" value="1"/>
</dbReference>
<dbReference type="FunFam" id="3.40.50.300:FF:000589">
    <property type="entry name" value="ABC transporter, ATP-binding subunit"/>
    <property type="match status" value="1"/>
</dbReference>
<dbReference type="EMBL" id="MFKF01000353">
    <property type="protein sequence ID" value="OGG45958.1"/>
    <property type="molecule type" value="Genomic_DNA"/>
</dbReference>
<dbReference type="InterPro" id="IPR027417">
    <property type="entry name" value="P-loop_NTPase"/>
</dbReference>
<dbReference type="SMART" id="SM00382">
    <property type="entry name" value="AAA"/>
    <property type="match status" value="1"/>
</dbReference>
<name>A0A1F6C9X1_HANXR</name>
<dbReference type="PANTHER" id="PTHR42711">
    <property type="entry name" value="ABC TRANSPORTER ATP-BINDING PROTEIN"/>
    <property type="match status" value="1"/>
</dbReference>
<evidence type="ECO:0000256" key="6">
    <source>
        <dbReference type="ARBA" id="ARBA00022840"/>
    </source>
</evidence>
<comment type="subcellular location">
    <subcellularLocation>
        <location evidence="1">Cell membrane</location>
    </subcellularLocation>
</comment>
<accession>A0A1F6C9X1</accession>
<dbReference type="Pfam" id="PF00005">
    <property type="entry name" value="ABC_tran"/>
    <property type="match status" value="1"/>
</dbReference>
<keyword evidence="5" id="KW-0547">Nucleotide-binding</keyword>
<dbReference type="AlphaFoldDB" id="A0A1F6C9X1"/>
<dbReference type="PROSITE" id="PS00211">
    <property type="entry name" value="ABC_TRANSPORTER_1"/>
    <property type="match status" value="1"/>
</dbReference>
<dbReference type="SUPFAM" id="SSF52540">
    <property type="entry name" value="P-loop containing nucleoside triphosphate hydrolases"/>
    <property type="match status" value="1"/>
</dbReference>
<evidence type="ECO:0000256" key="7">
    <source>
        <dbReference type="ARBA" id="ARBA00022967"/>
    </source>
</evidence>
<keyword evidence="4" id="KW-1003">Cell membrane</keyword>
<dbReference type="Proteomes" id="UP000178606">
    <property type="component" value="Unassembled WGS sequence"/>
</dbReference>